<keyword evidence="2" id="KW-0378">Hydrolase</keyword>
<gene>
    <name evidence="2" type="primary">vapC</name>
    <name evidence="2" type="ORF">RT761_00523</name>
</gene>
<dbReference type="AlphaFoldDB" id="A0A7T1F222"/>
<proteinExistence type="predicted"/>
<keyword evidence="2" id="KW-0255">Endonuclease</keyword>
<evidence type="ECO:0000313" key="2">
    <source>
        <dbReference type="EMBL" id="QPM67322.1"/>
    </source>
</evidence>
<name>A0A7T1F222_ATRLM</name>
<dbReference type="Proteomes" id="UP000594463">
    <property type="component" value="Chromosome"/>
</dbReference>
<dbReference type="Pfam" id="PF01850">
    <property type="entry name" value="PIN"/>
    <property type="match status" value="1"/>
</dbReference>
<organism evidence="2 3">
    <name type="scientific">Atribacter laminatus</name>
    <dbReference type="NCBI Taxonomy" id="2847778"/>
    <lineage>
        <taxon>Bacteria</taxon>
        <taxon>Pseudomonadati</taxon>
        <taxon>Atribacterota</taxon>
        <taxon>Atribacteria</taxon>
        <taxon>Atribacterales</taxon>
        <taxon>Atribacteraceae</taxon>
        <taxon>Atribacter</taxon>
    </lineage>
</organism>
<accession>A0A7T1F222</accession>
<dbReference type="EC" id="3.1.-.-" evidence="2"/>
<dbReference type="Gene3D" id="3.40.50.1010">
    <property type="entry name" value="5'-nuclease"/>
    <property type="match status" value="1"/>
</dbReference>
<keyword evidence="3" id="KW-1185">Reference proteome</keyword>
<evidence type="ECO:0000313" key="3">
    <source>
        <dbReference type="Proteomes" id="UP000594463"/>
    </source>
</evidence>
<feature type="domain" description="PIN" evidence="1">
    <location>
        <begin position="11"/>
        <end position="133"/>
    </location>
</feature>
<dbReference type="InterPro" id="IPR002716">
    <property type="entry name" value="PIN_dom"/>
</dbReference>
<dbReference type="EMBL" id="CP065383">
    <property type="protein sequence ID" value="QPM67322.1"/>
    <property type="molecule type" value="Genomic_DNA"/>
</dbReference>
<evidence type="ECO:0000259" key="1">
    <source>
        <dbReference type="Pfam" id="PF01850"/>
    </source>
</evidence>
<protein>
    <submittedName>
        <fullName evidence="2">tRNA(fMet)-specific endonuclease VapC</fullName>
        <ecNumber evidence="2">3.1.-.-</ecNumber>
    </submittedName>
</protein>
<dbReference type="KEGG" id="alam:RT761_00523"/>
<dbReference type="InterPro" id="IPR029060">
    <property type="entry name" value="PIN-like_dom_sf"/>
</dbReference>
<keyword evidence="2" id="KW-0540">Nuclease</keyword>
<dbReference type="GO" id="GO:0016787">
    <property type="term" value="F:hydrolase activity"/>
    <property type="evidence" value="ECO:0007669"/>
    <property type="project" value="UniProtKB-KW"/>
</dbReference>
<reference evidence="2 3" key="1">
    <citation type="journal article" date="2021" name="Nat. Commun.">
        <title>Isolation of a member of the candidate phylum Atribacteria reveals a unique cell membrane structure.</title>
        <authorList>
            <person name="Taiki K."/>
            <person name="Nobu M.K."/>
            <person name="Kusada H."/>
            <person name="Meng X.-Y."/>
            <person name="Hosoki N."/>
            <person name="Uematsu K."/>
            <person name="Yoshioka H."/>
            <person name="Kamagata Y."/>
            <person name="Tamaki H."/>
        </authorList>
    </citation>
    <scope>NUCLEOTIDE SEQUENCE [LARGE SCALE GENOMIC DNA]</scope>
    <source>
        <strain evidence="2 3">RT761</strain>
    </source>
</reference>
<sequence length="145" mass="16878">MNKKMKKSAWLDTNVILRFLLKEDPQLFQAVEPLFLQAEQGDLEIYIHPIIIAEIIWTLESYYEYSKEKIAEVMIQLVEAKGVVVPDKEVIVGALQDYKEKNVDFIDSYLVQYANKKGPLTVYTLDKKHFSRLNGDIRVLLNDLE</sequence>
<dbReference type="SUPFAM" id="SSF88723">
    <property type="entry name" value="PIN domain-like"/>
    <property type="match status" value="1"/>
</dbReference>
<dbReference type="GO" id="GO:0004519">
    <property type="term" value="F:endonuclease activity"/>
    <property type="evidence" value="ECO:0007669"/>
    <property type="project" value="UniProtKB-KW"/>
</dbReference>